<dbReference type="InterPro" id="IPR029058">
    <property type="entry name" value="AB_hydrolase_fold"/>
</dbReference>
<organism evidence="2 3">
    <name type="scientific">Pseudonocardia cypriaca</name>
    <dbReference type="NCBI Taxonomy" id="882449"/>
    <lineage>
        <taxon>Bacteria</taxon>
        <taxon>Bacillati</taxon>
        <taxon>Actinomycetota</taxon>
        <taxon>Actinomycetes</taxon>
        <taxon>Pseudonocardiales</taxon>
        <taxon>Pseudonocardiaceae</taxon>
        <taxon>Pseudonocardia</taxon>
    </lineage>
</organism>
<proteinExistence type="predicted"/>
<keyword evidence="3" id="KW-1185">Reference proteome</keyword>
<dbReference type="SUPFAM" id="SSF53474">
    <property type="entry name" value="alpha/beta-Hydrolases"/>
    <property type="match status" value="1"/>
</dbReference>
<dbReference type="OrthoDB" id="9806902at2"/>
<dbReference type="EMBL" id="VFPH01000002">
    <property type="protein sequence ID" value="TQM39021.1"/>
    <property type="molecule type" value="Genomic_DNA"/>
</dbReference>
<dbReference type="InterPro" id="IPR022742">
    <property type="entry name" value="Hydrolase_4"/>
</dbReference>
<evidence type="ECO:0000313" key="3">
    <source>
        <dbReference type="Proteomes" id="UP000319818"/>
    </source>
</evidence>
<evidence type="ECO:0000259" key="1">
    <source>
        <dbReference type="Pfam" id="PF12146"/>
    </source>
</evidence>
<name>A0A543FYV8_9PSEU</name>
<dbReference type="PRINTS" id="PR00111">
    <property type="entry name" value="ABHYDROLASE"/>
</dbReference>
<dbReference type="Pfam" id="PF12146">
    <property type="entry name" value="Hydrolase_4"/>
    <property type="match status" value="1"/>
</dbReference>
<dbReference type="Proteomes" id="UP000319818">
    <property type="component" value="Unassembled WGS sequence"/>
</dbReference>
<dbReference type="InterPro" id="IPR051044">
    <property type="entry name" value="MAG_DAG_Lipase"/>
</dbReference>
<dbReference type="GO" id="GO:0016787">
    <property type="term" value="F:hydrolase activity"/>
    <property type="evidence" value="ECO:0007669"/>
    <property type="project" value="UniProtKB-KW"/>
</dbReference>
<dbReference type="InterPro" id="IPR000073">
    <property type="entry name" value="AB_hydrolase_1"/>
</dbReference>
<feature type="domain" description="Serine aminopeptidase S33" evidence="1">
    <location>
        <begin position="30"/>
        <end position="249"/>
    </location>
</feature>
<dbReference type="AlphaFoldDB" id="A0A543FYV8"/>
<accession>A0A543FYV8</accession>
<reference evidence="2 3" key="1">
    <citation type="submission" date="2019-06" db="EMBL/GenBank/DDBJ databases">
        <title>Sequencing the genomes of 1000 actinobacteria strains.</title>
        <authorList>
            <person name="Klenk H.-P."/>
        </authorList>
    </citation>
    <scope>NUCLEOTIDE SEQUENCE [LARGE SCALE GENOMIC DNA]</scope>
    <source>
        <strain evidence="2 3">DSM 45511</strain>
    </source>
</reference>
<dbReference type="Gene3D" id="3.40.50.1820">
    <property type="entry name" value="alpha/beta hydrolase"/>
    <property type="match status" value="1"/>
</dbReference>
<gene>
    <name evidence="2" type="ORF">FB388_6273</name>
</gene>
<dbReference type="RefSeq" id="WP_142105733.1">
    <property type="nucleotide sequence ID" value="NZ_VFPH01000002.1"/>
</dbReference>
<dbReference type="PANTHER" id="PTHR11614">
    <property type="entry name" value="PHOSPHOLIPASE-RELATED"/>
    <property type="match status" value="1"/>
</dbReference>
<evidence type="ECO:0000313" key="2">
    <source>
        <dbReference type="EMBL" id="TQM39021.1"/>
    </source>
</evidence>
<keyword evidence="2" id="KW-0378">Hydrolase</keyword>
<sequence>MPESREWTFKGHAGELTARTWPRAGARFTALLCHGYGEHIGRYEHVADALVRRGAVVHGVDHVGHGRSAGERVLITDFETVISDFHELATRVRDPKLPTVLVGHSMGGMIAARYAQRYGHELAALVLSGPVLGRWDAAAGLLAPAEIPDTPIDPDTLSRDPAVGKAYADDPLVWHGRFQRATLEAIVACLDRIRADGPLGALPTLWVHGEDDRLVPIDGTREGIDSLRGVVFEEKTYPDARHEIFNETNKDEVLSDVTTFITRAIGA</sequence>
<comment type="caution">
    <text evidence="2">The sequence shown here is derived from an EMBL/GenBank/DDBJ whole genome shotgun (WGS) entry which is preliminary data.</text>
</comment>
<protein>
    <submittedName>
        <fullName evidence="2">Alpha-beta hydrolase superfamily lysophospholipase</fullName>
    </submittedName>
</protein>